<keyword evidence="5" id="KW-1185">Reference proteome</keyword>
<evidence type="ECO:0000259" key="3">
    <source>
        <dbReference type="Pfam" id="PF09557"/>
    </source>
</evidence>
<dbReference type="Pfam" id="PF05239">
    <property type="entry name" value="PRC"/>
    <property type="match status" value="1"/>
</dbReference>
<reference evidence="4 5" key="1">
    <citation type="submission" date="2016-10" db="EMBL/GenBank/DDBJ databases">
        <authorList>
            <person name="de Groot N.N."/>
        </authorList>
    </citation>
    <scope>NUCLEOTIDE SEQUENCE [LARGE SCALE GENOMIC DNA]</scope>
    <source>
        <strain evidence="4 5">DSM 44149</strain>
    </source>
</reference>
<dbReference type="InterPro" id="IPR027275">
    <property type="entry name" value="PRC-brl_dom"/>
</dbReference>
<dbReference type="NCBIfam" id="TIGR02271">
    <property type="entry name" value="YsnF/AvaK domain"/>
    <property type="match status" value="1"/>
</dbReference>
<feature type="compositionally biased region" description="Basic and acidic residues" evidence="1">
    <location>
        <begin position="149"/>
        <end position="162"/>
    </location>
</feature>
<dbReference type="PANTHER" id="PTHR38463:SF1">
    <property type="entry name" value="STRESS RESPONSE PROTEIN YSNF"/>
    <property type="match status" value="1"/>
</dbReference>
<feature type="domain" description="DUF2382" evidence="3">
    <location>
        <begin position="157"/>
        <end position="266"/>
    </location>
</feature>
<dbReference type="Proteomes" id="UP000183376">
    <property type="component" value="Chromosome I"/>
</dbReference>
<name>A0A1H0BI67_ALLAB</name>
<dbReference type="InterPro" id="IPR019060">
    <property type="entry name" value="DUF2382"/>
</dbReference>
<dbReference type="PANTHER" id="PTHR38463">
    <property type="entry name" value="STRESS RESPONSE PROTEIN YSNF"/>
    <property type="match status" value="1"/>
</dbReference>
<dbReference type="InterPro" id="IPR052967">
    <property type="entry name" value="Stress_Response_Assoc"/>
</dbReference>
<dbReference type="GO" id="GO:0030077">
    <property type="term" value="C:plasma membrane light-harvesting complex"/>
    <property type="evidence" value="ECO:0007669"/>
    <property type="project" value="InterPro"/>
</dbReference>
<dbReference type="GO" id="GO:0019684">
    <property type="term" value="P:photosynthesis, light reaction"/>
    <property type="evidence" value="ECO:0007669"/>
    <property type="project" value="InterPro"/>
</dbReference>
<dbReference type="Pfam" id="PF09557">
    <property type="entry name" value="DUF2382"/>
    <property type="match status" value="1"/>
</dbReference>
<gene>
    <name evidence="4" type="ORF">SAMN04489726_6682</name>
</gene>
<evidence type="ECO:0000313" key="4">
    <source>
        <dbReference type="EMBL" id="SDN45350.1"/>
    </source>
</evidence>
<dbReference type="Gene3D" id="3.90.50.10">
    <property type="entry name" value="Photosynthetic Reaction Center, subunit H, domain 2"/>
    <property type="match status" value="1"/>
</dbReference>
<organism evidence="4 5">
    <name type="scientific">Allokutzneria albata</name>
    <name type="common">Kibdelosporangium albatum</name>
    <dbReference type="NCBI Taxonomy" id="211114"/>
    <lineage>
        <taxon>Bacteria</taxon>
        <taxon>Bacillati</taxon>
        <taxon>Actinomycetota</taxon>
        <taxon>Actinomycetes</taxon>
        <taxon>Pseudonocardiales</taxon>
        <taxon>Pseudonocardiaceae</taxon>
        <taxon>Allokutzneria</taxon>
    </lineage>
</organism>
<dbReference type="InterPro" id="IPR011033">
    <property type="entry name" value="PRC_barrel-like_sf"/>
</dbReference>
<sequence length="277" mass="30980">MSIRGRAEPCSVSPTSREVDAVITQEMVQQLFGDEVYDRHGEKIGKVGQVYLDDQTGQPVWVTVRTGLFGMKESFVPLNQANVNGDEVHVHVSKDQVKGAPRMDADGGHMSRAEEQQLYSYYGIEYAALPGQRQGERGTQRPARGGAADTRDNATEMTRSEERLRVGTEQVETGKVRLRKHVVTEQQQVSVPVRHEEVRLEREPIADGAARGAERIGEAEQEVTLHAEKPVVSKETVPVERVRMSKETVTEQQNVAGEVRKEEIDVDDASRRRRNTP</sequence>
<dbReference type="eggNOG" id="COG3861">
    <property type="taxonomic scope" value="Bacteria"/>
</dbReference>
<accession>A0A1H0BI67</accession>
<feature type="region of interest" description="Disordered" evidence="1">
    <location>
        <begin position="132"/>
        <end position="162"/>
    </location>
</feature>
<protein>
    <submittedName>
        <fullName evidence="4">Conserved domain-containing protein</fullName>
    </submittedName>
</protein>
<feature type="domain" description="PRC-barrel" evidence="2">
    <location>
        <begin position="29"/>
        <end position="96"/>
    </location>
</feature>
<dbReference type="SUPFAM" id="SSF50346">
    <property type="entry name" value="PRC-barrel domain"/>
    <property type="match status" value="1"/>
</dbReference>
<evidence type="ECO:0000256" key="1">
    <source>
        <dbReference type="SAM" id="MobiDB-lite"/>
    </source>
</evidence>
<evidence type="ECO:0000313" key="5">
    <source>
        <dbReference type="Proteomes" id="UP000183376"/>
    </source>
</evidence>
<dbReference type="STRING" id="211114.SAMN04489726_6682"/>
<evidence type="ECO:0000259" key="2">
    <source>
        <dbReference type="Pfam" id="PF05239"/>
    </source>
</evidence>
<proteinExistence type="predicted"/>
<dbReference type="EMBL" id="LT629701">
    <property type="protein sequence ID" value="SDN45350.1"/>
    <property type="molecule type" value="Genomic_DNA"/>
</dbReference>
<dbReference type="AlphaFoldDB" id="A0A1H0BI67"/>
<feature type="region of interest" description="Disordered" evidence="1">
    <location>
        <begin position="243"/>
        <end position="277"/>
    </location>
</feature>
<dbReference type="InterPro" id="IPR014747">
    <property type="entry name" value="Bac_photo_RC_H_C"/>
</dbReference>